<dbReference type="Pfam" id="PF19086">
    <property type="entry name" value="Terpene_syn_C_2"/>
    <property type="match status" value="1"/>
</dbReference>
<keyword evidence="3 6" id="KW-0479">Metal-binding</keyword>
<gene>
    <name evidence="7" type="ORF">BDZ94DRAFT_1306811</name>
</gene>
<dbReference type="PANTHER" id="PTHR35201:SF4">
    <property type="entry name" value="BETA-PINACENE SYNTHASE-RELATED"/>
    <property type="match status" value="1"/>
</dbReference>
<dbReference type="EMBL" id="MU150245">
    <property type="protein sequence ID" value="KAF9465760.1"/>
    <property type="molecule type" value="Genomic_DNA"/>
</dbReference>
<sequence>MAIDVQQPLTPSSSQAQLFHIPDTLTRWPWPARTSPHIDKVKADFEALIKGYPQIERKALKVLEYAQTDLIVCCVYPDLNEAQLGVVTAFSMVAWLVEEAVDAVDGIEALTEIIMDALRHPFDARPAGEHIMGKMSRQWWFRVIKEMNPISVQRLFHRMEDWLLSCVHQSKISRSSRKETIEEYIETRKVNSGMPLCMTFLEMEVDIPQYVWEYPIFEEMKSLLSDIISLDNDMFSYNREQSQGDYHNILHIVMRDKQLGLQDALEWAERRHRSLQGEYFQVLAKMPSWGLEIDTQVEKYIGALGRMISGNVRYSALSKRYVDMRESKGPPDNRVFELLPPPAKTITE</sequence>
<evidence type="ECO:0000256" key="1">
    <source>
        <dbReference type="ARBA" id="ARBA00001946"/>
    </source>
</evidence>
<dbReference type="GO" id="GO:0010333">
    <property type="term" value="F:terpene synthase activity"/>
    <property type="evidence" value="ECO:0007669"/>
    <property type="project" value="InterPro"/>
</dbReference>
<dbReference type="InterPro" id="IPR008949">
    <property type="entry name" value="Isoprenoid_synthase_dom_sf"/>
</dbReference>
<evidence type="ECO:0000313" key="7">
    <source>
        <dbReference type="EMBL" id="KAF9465760.1"/>
    </source>
</evidence>
<accession>A0A9P6CKW5</accession>
<dbReference type="AlphaFoldDB" id="A0A9P6CKW5"/>
<evidence type="ECO:0000256" key="3">
    <source>
        <dbReference type="ARBA" id="ARBA00022723"/>
    </source>
</evidence>
<comment type="similarity">
    <text evidence="2 6">Belongs to the terpene synthase family.</text>
</comment>
<keyword evidence="4 6" id="KW-0460">Magnesium</keyword>
<dbReference type="OrthoDB" id="6486656at2759"/>
<keyword evidence="5 6" id="KW-0456">Lyase</keyword>
<reference evidence="7" key="1">
    <citation type="submission" date="2020-11" db="EMBL/GenBank/DDBJ databases">
        <authorList>
            <consortium name="DOE Joint Genome Institute"/>
            <person name="Ahrendt S."/>
            <person name="Riley R."/>
            <person name="Andreopoulos W."/>
            <person name="Labutti K."/>
            <person name="Pangilinan J."/>
            <person name="Ruiz-Duenas F.J."/>
            <person name="Barrasa J.M."/>
            <person name="Sanchez-Garcia M."/>
            <person name="Camarero S."/>
            <person name="Miyauchi S."/>
            <person name="Serrano A."/>
            <person name="Linde D."/>
            <person name="Babiker R."/>
            <person name="Drula E."/>
            <person name="Ayuso-Fernandez I."/>
            <person name="Pacheco R."/>
            <person name="Padilla G."/>
            <person name="Ferreira P."/>
            <person name="Barriuso J."/>
            <person name="Kellner H."/>
            <person name="Castanera R."/>
            <person name="Alfaro M."/>
            <person name="Ramirez L."/>
            <person name="Pisabarro A.G."/>
            <person name="Kuo A."/>
            <person name="Tritt A."/>
            <person name="Lipzen A."/>
            <person name="He G."/>
            <person name="Yan M."/>
            <person name="Ng V."/>
            <person name="Cullen D."/>
            <person name="Martin F."/>
            <person name="Rosso M.-N."/>
            <person name="Henrissat B."/>
            <person name="Hibbett D."/>
            <person name="Martinez A.T."/>
            <person name="Grigoriev I.V."/>
        </authorList>
    </citation>
    <scope>NUCLEOTIDE SEQUENCE</scope>
    <source>
        <strain evidence="7">CBS 247.69</strain>
    </source>
</reference>
<dbReference type="SUPFAM" id="SSF48576">
    <property type="entry name" value="Terpenoid synthases"/>
    <property type="match status" value="1"/>
</dbReference>
<dbReference type="PANTHER" id="PTHR35201">
    <property type="entry name" value="TERPENE SYNTHASE"/>
    <property type="match status" value="1"/>
</dbReference>
<dbReference type="InterPro" id="IPR034686">
    <property type="entry name" value="Terpene_cyclase-like_2"/>
</dbReference>
<dbReference type="GO" id="GO:0008299">
    <property type="term" value="P:isoprenoid biosynthetic process"/>
    <property type="evidence" value="ECO:0007669"/>
    <property type="project" value="UniProtKB-ARBA"/>
</dbReference>
<name>A0A9P6CKW5_9AGAR</name>
<dbReference type="GO" id="GO:0046872">
    <property type="term" value="F:metal ion binding"/>
    <property type="evidence" value="ECO:0007669"/>
    <property type="project" value="UniProtKB-KW"/>
</dbReference>
<evidence type="ECO:0000256" key="2">
    <source>
        <dbReference type="ARBA" id="ARBA00006333"/>
    </source>
</evidence>
<proteinExistence type="inferred from homology"/>
<comment type="cofactor">
    <cofactor evidence="1 6">
        <name>Mg(2+)</name>
        <dbReference type="ChEBI" id="CHEBI:18420"/>
    </cofactor>
</comment>
<protein>
    <recommendedName>
        <fullName evidence="6">Terpene synthase</fullName>
        <ecNumber evidence="6">4.2.3.-</ecNumber>
    </recommendedName>
</protein>
<comment type="caution">
    <text evidence="7">The sequence shown here is derived from an EMBL/GenBank/DDBJ whole genome shotgun (WGS) entry which is preliminary data.</text>
</comment>
<evidence type="ECO:0000256" key="4">
    <source>
        <dbReference type="ARBA" id="ARBA00022842"/>
    </source>
</evidence>
<evidence type="ECO:0000313" key="8">
    <source>
        <dbReference type="Proteomes" id="UP000807353"/>
    </source>
</evidence>
<dbReference type="Gene3D" id="1.10.600.10">
    <property type="entry name" value="Farnesyl Diphosphate Synthase"/>
    <property type="match status" value="1"/>
</dbReference>
<keyword evidence="8" id="KW-1185">Reference proteome</keyword>
<evidence type="ECO:0000256" key="6">
    <source>
        <dbReference type="RuleBase" id="RU366034"/>
    </source>
</evidence>
<organism evidence="7 8">
    <name type="scientific">Collybia nuda</name>
    <dbReference type="NCBI Taxonomy" id="64659"/>
    <lineage>
        <taxon>Eukaryota</taxon>
        <taxon>Fungi</taxon>
        <taxon>Dikarya</taxon>
        <taxon>Basidiomycota</taxon>
        <taxon>Agaricomycotina</taxon>
        <taxon>Agaricomycetes</taxon>
        <taxon>Agaricomycetidae</taxon>
        <taxon>Agaricales</taxon>
        <taxon>Tricholomatineae</taxon>
        <taxon>Clitocybaceae</taxon>
        <taxon>Collybia</taxon>
    </lineage>
</organism>
<dbReference type="Proteomes" id="UP000807353">
    <property type="component" value="Unassembled WGS sequence"/>
</dbReference>
<dbReference type="EC" id="4.2.3.-" evidence="6"/>
<evidence type="ECO:0000256" key="5">
    <source>
        <dbReference type="ARBA" id="ARBA00023239"/>
    </source>
</evidence>